<name>A0A9W6F2V1_9CHLO</name>
<sequence length="426" mass="44501">MCNNQAPSMIRPPSTDNDGERTSGTPLLQAAVRVAEQAAAHPAVQQVGAAALQLGTSCAAFNLTLAATHVTGGCLRIHCATPLLAPLWGAASVAAASVAAGHISRSTLAALRLSYRDHASGAGGGGGGGTVRTLAVAVADLPRQLWCSWDAREALVDALVGPFLFKVVFQQSFARLLPSHLAHPGAFGRLHIPTGPTEYSTAAEKAQLSVIFGRDGCHHCGTRVNGVIGDHMPPYKVVKDAMAAREAAGGLEKLLIRVADWLGVKDESLKQVYYSQCRACSGRQAQLMRNGTRVTALPGIWPPELVVHSPARLATRPAMAGMLVGMRYYVDATVRQGPSPGSYGSGGGDAVQGQGQGQGQPRGGGGGRWPWRQARCVREEGSKAVCRWGGEARGVLAGEGEADDGRGCDQSEGLLELFERRVVPLG</sequence>
<comment type="caution">
    <text evidence="2">The sequence shown here is derived from an EMBL/GenBank/DDBJ whole genome shotgun (WGS) entry which is preliminary data.</text>
</comment>
<feature type="region of interest" description="Disordered" evidence="1">
    <location>
        <begin position="1"/>
        <end position="24"/>
    </location>
</feature>
<dbReference type="PANTHER" id="PTHR38585">
    <property type="entry name" value="TRANSMEMBRANE PROTEIN"/>
    <property type="match status" value="1"/>
</dbReference>
<feature type="compositionally biased region" description="Gly residues" evidence="1">
    <location>
        <begin position="343"/>
        <end position="368"/>
    </location>
</feature>
<evidence type="ECO:0000256" key="1">
    <source>
        <dbReference type="SAM" id="MobiDB-lite"/>
    </source>
</evidence>
<proteinExistence type="predicted"/>
<gene>
    <name evidence="2" type="primary">PLEST001611</name>
    <name evidence="2" type="ORF">PLESTB_000825700</name>
</gene>
<dbReference type="PANTHER" id="PTHR38585:SF1">
    <property type="entry name" value="TRANSMEMBRANE PROTEIN"/>
    <property type="match status" value="1"/>
</dbReference>
<accession>A0A9W6F2V1</accession>
<reference evidence="2 3" key="1">
    <citation type="journal article" date="2023" name="Commun. Biol.">
        <title>Reorganization of the ancestral sex-determining regions during the evolution of trioecy in Pleodorina starrii.</title>
        <authorList>
            <person name="Takahashi K."/>
            <person name="Suzuki S."/>
            <person name="Kawai-Toyooka H."/>
            <person name="Yamamoto K."/>
            <person name="Hamaji T."/>
            <person name="Ootsuki R."/>
            <person name="Yamaguchi H."/>
            <person name="Kawachi M."/>
            <person name="Higashiyama T."/>
            <person name="Nozaki H."/>
        </authorList>
    </citation>
    <scope>NUCLEOTIDE SEQUENCE [LARGE SCALE GENOMIC DNA]</scope>
    <source>
        <strain evidence="2 3">NIES-4479</strain>
    </source>
</reference>
<dbReference type="OrthoDB" id="70850at2759"/>
<dbReference type="EMBL" id="BRXU01000009">
    <property type="protein sequence ID" value="GLC54119.1"/>
    <property type="molecule type" value="Genomic_DNA"/>
</dbReference>
<protein>
    <submittedName>
        <fullName evidence="2">Uncharacterized protein</fullName>
    </submittedName>
</protein>
<evidence type="ECO:0000313" key="2">
    <source>
        <dbReference type="EMBL" id="GLC54119.1"/>
    </source>
</evidence>
<keyword evidence="3" id="KW-1185">Reference proteome</keyword>
<organism evidence="2 3">
    <name type="scientific">Pleodorina starrii</name>
    <dbReference type="NCBI Taxonomy" id="330485"/>
    <lineage>
        <taxon>Eukaryota</taxon>
        <taxon>Viridiplantae</taxon>
        <taxon>Chlorophyta</taxon>
        <taxon>core chlorophytes</taxon>
        <taxon>Chlorophyceae</taxon>
        <taxon>CS clade</taxon>
        <taxon>Chlamydomonadales</taxon>
        <taxon>Volvocaceae</taxon>
        <taxon>Pleodorina</taxon>
    </lineage>
</organism>
<feature type="region of interest" description="Disordered" evidence="1">
    <location>
        <begin position="339"/>
        <end position="369"/>
    </location>
</feature>
<evidence type="ECO:0000313" key="3">
    <source>
        <dbReference type="Proteomes" id="UP001165080"/>
    </source>
</evidence>
<dbReference type="Proteomes" id="UP001165080">
    <property type="component" value="Unassembled WGS sequence"/>
</dbReference>
<dbReference type="AlphaFoldDB" id="A0A9W6F2V1"/>